<evidence type="ECO:0000313" key="2">
    <source>
        <dbReference type="Proteomes" id="UP000326857"/>
    </source>
</evidence>
<gene>
    <name evidence="1" type="ORF">SPHINGO391_390025</name>
</gene>
<evidence type="ECO:0000313" key="1">
    <source>
        <dbReference type="EMBL" id="VVT07214.1"/>
    </source>
</evidence>
<name>A0A5E7YKA8_9SPHN</name>
<protein>
    <submittedName>
        <fullName evidence="1">Uncharacterized protein</fullName>
    </submittedName>
</protein>
<reference evidence="1 2" key="1">
    <citation type="submission" date="2019-09" db="EMBL/GenBank/DDBJ databases">
        <authorList>
            <person name="Dittami M. S."/>
        </authorList>
    </citation>
    <scope>NUCLEOTIDE SEQUENCE [LARGE SCALE GENOMIC DNA]</scope>
    <source>
        <strain evidence="1">SPHINGO391</strain>
    </source>
</reference>
<proteinExistence type="predicted"/>
<dbReference type="EMBL" id="CABVLI010000033">
    <property type="protein sequence ID" value="VVT07214.1"/>
    <property type="molecule type" value="Genomic_DNA"/>
</dbReference>
<organism evidence="1 2">
    <name type="scientific">Sphingomonas aurantiaca</name>
    <dbReference type="NCBI Taxonomy" id="185949"/>
    <lineage>
        <taxon>Bacteria</taxon>
        <taxon>Pseudomonadati</taxon>
        <taxon>Pseudomonadota</taxon>
        <taxon>Alphaproteobacteria</taxon>
        <taxon>Sphingomonadales</taxon>
        <taxon>Sphingomonadaceae</taxon>
        <taxon>Sphingomonas</taxon>
    </lineage>
</organism>
<accession>A0A5E7YKA8</accession>
<dbReference type="Proteomes" id="UP000326857">
    <property type="component" value="Unassembled WGS sequence"/>
</dbReference>
<sequence length="185" mass="20503">MIVWRRYWMNSGLVSITTSLASGAIRSRIGRQKVPTPGPYSTNSLQFAQSTGSSILRISLSDEGTIDPTMTGCFRNPEKNICHGDGTPAGRLRARRVAVVELGIAFLTVRGPARWRGFGPPVARIPNAFQGLRVASGDEPHRMSWFANRFCGFAKRRAYPKHRSCRTIGQDRSPSFSCRSVTMRT</sequence>
<dbReference type="AlphaFoldDB" id="A0A5E7YKA8"/>